<gene>
    <name evidence="1" type="ORF">K3G42_002364</name>
</gene>
<proteinExistence type="predicted"/>
<comment type="caution">
    <text evidence="1">The sequence shown here is derived from an EMBL/GenBank/DDBJ whole genome shotgun (WGS) entry which is preliminary data.</text>
</comment>
<accession>A0ACB8EC32</accession>
<evidence type="ECO:0000313" key="2">
    <source>
        <dbReference type="Proteomes" id="UP000827872"/>
    </source>
</evidence>
<dbReference type="EMBL" id="CM037629">
    <property type="protein sequence ID" value="KAH7990094.1"/>
    <property type="molecule type" value="Genomic_DNA"/>
</dbReference>
<dbReference type="Proteomes" id="UP000827872">
    <property type="component" value="Linkage Group LG16"/>
</dbReference>
<reference evidence="1" key="1">
    <citation type="submission" date="2021-08" db="EMBL/GenBank/DDBJ databases">
        <title>The first chromosome-level gecko genome reveals the dynamic sex chromosomes of Neotropical dwarf geckos (Sphaerodactylidae: Sphaerodactylus).</title>
        <authorList>
            <person name="Pinto B.J."/>
            <person name="Keating S.E."/>
            <person name="Gamble T."/>
        </authorList>
    </citation>
    <scope>NUCLEOTIDE SEQUENCE</scope>
    <source>
        <strain evidence="1">TG3544</strain>
    </source>
</reference>
<evidence type="ECO:0000313" key="1">
    <source>
        <dbReference type="EMBL" id="KAH7990094.1"/>
    </source>
</evidence>
<sequence length="250" mass="27394">MPEVPEDLAGTSDPASEPAEGPRMPLGGATGGEAPTPGGFLDSIKQFMTAPLDGSQGVTVRRRRGLDYRESQPSGFGSAMWATAPLAENVSLPGRPSEGADSSEAEAWRMLQASEEAWDSEREEYCRALRHVERDMEHLQAALVQAHQVAPAPRAGAATAPAARHQFSLASLNQLRRLPLDPPQSQYQLSLLIRHQSRPQFQFLLQHQCQPSLSNLDPPRLRCQASRLFSQPQEGSPCCQLHLLCYQSHL</sequence>
<organism evidence="1 2">
    <name type="scientific">Sphaerodactylus townsendi</name>
    <dbReference type="NCBI Taxonomy" id="933632"/>
    <lineage>
        <taxon>Eukaryota</taxon>
        <taxon>Metazoa</taxon>
        <taxon>Chordata</taxon>
        <taxon>Craniata</taxon>
        <taxon>Vertebrata</taxon>
        <taxon>Euteleostomi</taxon>
        <taxon>Lepidosauria</taxon>
        <taxon>Squamata</taxon>
        <taxon>Bifurcata</taxon>
        <taxon>Gekkota</taxon>
        <taxon>Sphaerodactylidae</taxon>
        <taxon>Sphaerodactylus</taxon>
    </lineage>
</organism>
<protein>
    <submittedName>
        <fullName evidence="1">Uncharacterized protein</fullName>
    </submittedName>
</protein>
<name>A0ACB8EC32_9SAUR</name>
<keyword evidence="2" id="KW-1185">Reference proteome</keyword>